<name>A0A3S6QYR4_9LACO</name>
<dbReference type="AlphaFoldDB" id="A0A3S6QYR4"/>
<protein>
    <submittedName>
        <fullName evidence="2">Uncharacterized protein</fullName>
    </submittedName>
</protein>
<evidence type="ECO:0000256" key="1">
    <source>
        <dbReference type="SAM" id="Phobius"/>
    </source>
</evidence>
<gene>
    <name evidence="2" type="ORF">BSQ50_02615</name>
</gene>
<feature type="transmembrane region" description="Helical" evidence="1">
    <location>
        <begin position="6"/>
        <end position="26"/>
    </location>
</feature>
<accession>A0A3S6QYR4</accession>
<keyword evidence="1" id="KW-0812">Transmembrane</keyword>
<keyword evidence="1" id="KW-1133">Transmembrane helix</keyword>
<reference evidence="2 3" key="1">
    <citation type="submission" date="2016-11" db="EMBL/GenBank/DDBJ databases">
        <title>Interaction between Lactobacillus species and yeast in water kefir.</title>
        <authorList>
            <person name="Behr J."/>
            <person name="Xu D."/>
            <person name="Vogel R.F."/>
        </authorList>
    </citation>
    <scope>NUCLEOTIDE SEQUENCE [LARGE SCALE GENOMIC DNA]</scope>
    <source>
        <strain evidence="2 3">TMW 1.1827</strain>
    </source>
</reference>
<keyword evidence="1" id="KW-0472">Membrane</keyword>
<feature type="transmembrane region" description="Helical" evidence="1">
    <location>
        <begin position="38"/>
        <end position="55"/>
    </location>
</feature>
<dbReference type="KEGG" id="lng:BSQ50_02615"/>
<sequence>MVLLALGWGAAIISIFSPAIGCISIISGLSLIKKHRKFAGCTLVLITLILVYIGLSGFSDGFIAGIQKK</sequence>
<evidence type="ECO:0000313" key="2">
    <source>
        <dbReference type="EMBL" id="AUJ33160.1"/>
    </source>
</evidence>
<evidence type="ECO:0000313" key="3">
    <source>
        <dbReference type="Proteomes" id="UP000324497"/>
    </source>
</evidence>
<dbReference type="EMBL" id="CP018180">
    <property type="protein sequence ID" value="AUJ33160.1"/>
    <property type="molecule type" value="Genomic_DNA"/>
</dbReference>
<proteinExistence type="predicted"/>
<organism evidence="2 3">
    <name type="scientific">Liquorilactobacillus nagelii</name>
    <dbReference type="NCBI Taxonomy" id="82688"/>
    <lineage>
        <taxon>Bacteria</taxon>
        <taxon>Bacillati</taxon>
        <taxon>Bacillota</taxon>
        <taxon>Bacilli</taxon>
        <taxon>Lactobacillales</taxon>
        <taxon>Lactobacillaceae</taxon>
        <taxon>Liquorilactobacillus</taxon>
    </lineage>
</organism>
<dbReference type="Proteomes" id="UP000324497">
    <property type="component" value="Chromosome"/>
</dbReference>
<keyword evidence="3" id="KW-1185">Reference proteome</keyword>